<organism evidence="1 2">
    <name type="scientific">Anopheles dirus</name>
    <dbReference type="NCBI Taxonomy" id="7168"/>
    <lineage>
        <taxon>Eukaryota</taxon>
        <taxon>Metazoa</taxon>
        <taxon>Ecdysozoa</taxon>
        <taxon>Arthropoda</taxon>
        <taxon>Hexapoda</taxon>
        <taxon>Insecta</taxon>
        <taxon>Pterygota</taxon>
        <taxon>Neoptera</taxon>
        <taxon>Endopterygota</taxon>
        <taxon>Diptera</taxon>
        <taxon>Nematocera</taxon>
        <taxon>Culicoidea</taxon>
        <taxon>Culicidae</taxon>
        <taxon>Anophelinae</taxon>
        <taxon>Anopheles</taxon>
    </lineage>
</organism>
<proteinExistence type="predicted"/>
<sequence>MPFFIAPSSWPVQVAVLRDAVDDDDDADAADDDDADDATEPFLMKTAVSLNAHRHSSKRPIVSSTLLRRVVPCDK</sequence>
<protein>
    <submittedName>
        <fullName evidence="1">Uncharacterized protein</fullName>
    </submittedName>
</protein>
<dbReference type="VEuPathDB" id="VectorBase:ADIR014717"/>
<evidence type="ECO:0000313" key="1">
    <source>
        <dbReference type="EnsemblMetazoa" id="ADIR014717-PA"/>
    </source>
</evidence>
<reference evidence="1" key="2">
    <citation type="submission" date="2020-05" db="UniProtKB">
        <authorList>
            <consortium name="EnsemblMetazoa"/>
        </authorList>
    </citation>
    <scope>IDENTIFICATION</scope>
    <source>
        <strain evidence="1">WRAIR2</strain>
    </source>
</reference>
<dbReference type="Proteomes" id="UP000075884">
    <property type="component" value="Unassembled WGS sequence"/>
</dbReference>
<dbReference type="AlphaFoldDB" id="A0A182NY06"/>
<dbReference type="EnsemblMetazoa" id="ADIR014717-RA">
    <property type="protein sequence ID" value="ADIR014717-PA"/>
    <property type="gene ID" value="ADIR014717"/>
</dbReference>
<accession>A0A182NY06</accession>
<reference evidence="2" key="1">
    <citation type="submission" date="2013-03" db="EMBL/GenBank/DDBJ databases">
        <title>The Genome Sequence of Anopheles dirus WRAIR2.</title>
        <authorList>
            <consortium name="The Broad Institute Genomics Platform"/>
            <person name="Neafsey D.E."/>
            <person name="Walton C."/>
            <person name="Walker B."/>
            <person name="Young S.K."/>
            <person name="Zeng Q."/>
            <person name="Gargeya S."/>
            <person name="Fitzgerald M."/>
            <person name="Haas B."/>
            <person name="Abouelleil A."/>
            <person name="Allen A.W."/>
            <person name="Alvarado L."/>
            <person name="Arachchi H.M."/>
            <person name="Berlin A.M."/>
            <person name="Chapman S.B."/>
            <person name="Gainer-Dewar J."/>
            <person name="Goldberg J."/>
            <person name="Griggs A."/>
            <person name="Gujja S."/>
            <person name="Hansen M."/>
            <person name="Howarth C."/>
            <person name="Imamovic A."/>
            <person name="Ireland A."/>
            <person name="Larimer J."/>
            <person name="McCowan C."/>
            <person name="Murphy C."/>
            <person name="Pearson M."/>
            <person name="Poon T.W."/>
            <person name="Priest M."/>
            <person name="Roberts A."/>
            <person name="Saif S."/>
            <person name="Shea T."/>
            <person name="Sisk P."/>
            <person name="Sykes S."/>
            <person name="Wortman J."/>
            <person name="Nusbaum C."/>
            <person name="Birren B."/>
        </authorList>
    </citation>
    <scope>NUCLEOTIDE SEQUENCE [LARGE SCALE GENOMIC DNA]</scope>
    <source>
        <strain evidence="2">WRAIR2</strain>
    </source>
</reference>
<evidence type="ECO:0000313" key="2">
    <source>
        <dbReference type="Proteomes" id="UP000075884"/>
    </source>
</evidence>
<name>A0A182NY06_9DIPT</name>
<keyword evidence="2" id="KW-1185">Reference proteome</keyword>